<dbReference type="GO" id="GO:0003677">
    <property type="term" value="F:DNA binding"/>
    <property type="evidence" value="ECO:0007669"/>
    <property type="project" value="UniProtKB-KW"/>
</dbReference>
<keyword evidence="3" id="KW-0233">DNA recombination</keyword>
<keyword evidence="1" id="KW-0815">Transposition</keyword>
<dbReference type="GO" id="GO:0006313">
    <property type="term" value="P:DNA transposition"/>
    <property type="evidence" value="ECO:0007669"/>
    <property type="project" value="InterPro"/>
</dbReference>
<dbReference type="AlphaFoldDB" id="A0AAV9AX23"/>
<dbReference type="PANTHER" id="PTHR31973">
    <property type="entry name" value="POLYPROTEIN, PUTATIVE-RELATED"/>
    <property type="match status" value="1"/>
</dbReference>
<organism evidence="6 7">
    <name type="scientific">Acorus gramineus</name>
    <name type="common">Dwarf sweet flag</name>
    <dbReference type="NCBI Taxonomy" id="55184"/>
    <lineage>
        <taxon>Eukaryota</taxon>
        <taxon>Viridiplantae</taxon>
        <taxon>Streptophyta</taxon>
        <taxon>Embryophyta</taxon>
        <taxon>Tracheophyta</taxon>
        <taxon>Spermatophyta</taxon>
        <taxon>Magnoliopsida</taxon>
        <taxon>Liliopsida</taxon>
        <taxon>Acoraceae</taxon>
        <taxon>Acorus</taxon>
    </lineage>
</organism>
<feature type="domain" description="Transposase MuDR plant" evidence="5">
    <location>
        <begin position="261"/>
        <end position="324"/>
    </location>
</feature>
<sequence length="515" mass="59241">MDENTKFRVTFVHTGQWKAVNSEYRQRYVYGKQFTETIDEDKIAMIDLWEEIGPWANSFNPRPVRFSYMLPNSLPRQYVEVDSDVKLMQLFNENRGSKKFTLYVINNEEPTPSSATLRPAIELAKQTQEESQSARQTQYVPIQPPDLQVSLVQPLPQHDPLVQPPNQHDLVVQSPTQCDSLVLDHLDPQHEEEFNFDIDDLDVEDVFLRGDDDQVMSDESKEDEEGSENVDDIDSCSDSGEVSSNKFESDFVEVDDERPNMNVGSRFPSVKRFRYALKQHCVINEFAVVYDKNEKFHVTAICKMLKCIWHIHASVLRDGVTFEVRKLNDVRMCTSVNRVGNEMASSRVLHARGKAIEIVHGSSSASYRLIPELHEELLKANPDKDKGLECGVPLVFPKVEHRTCVRHLYQNFKKKHPGELFERQMPIVDMVETIQHKIMERMHHRHGLGRKWKGKLVPKAFKYVQSIVKDIGEYIVRRSSNVMTEPGSNIAGTQGSSIWVPAWVVMLVMDLAWVG</sequence>
<evidence type="ECO:0000256" key="1">
    <source>
        <dbReference type="ARBA" id="ARBA00022578"/>
    </source>
</evidence>
<dbReference type="PANTHER" id="PTHR31973:SF188">
    <property type="entry name" value="POLYPROTEIN, PUTATIVE-RELATED"/>
    <property type="match status" value="1"/>
</dbReference>
<feature type="compositionally biased region" description="Acidic residues" evidence="4">
    <location>
        <begin position="213"/>
        <end position="235"/>
    </location>
</feature>
<accession>A0AAV9AX23</accession>
<dbReference type="PROSITE" id="PS01007">
    <property type="entry name" value="TRANSPOSASE_MUTATOR"/>
    <property type="match status" value="1"/>
</dbReference>
<dbReference type="GO" id="GO:0004803">
    <property type="term" value="F:transposase activity"/>
    <property type="evidence" value="ECO:0007669"/>
    <property type="project" value="InterPro"/>
</dbReference>
<feature type="compositionally biased region" description="Polar residues" evidence="4">
    <location>
        <begin position="236"/>
        <end position="246"/>
    </location>
</feature>
<dbReference type="InterPro" id="IPR004332">
    <property type="entry name" value="Transposase_MuDR"/>
</dbReference>
<evidence type="ECO:0000256" key="4">
    <source>
        <dbReference type="SAM" id="MobiDB-lite"/>
    </source>
</evidence>
<evidence type="ECO:0000256" key="2">
    <source>
        <dbReference type="ARBA" id="ARBA00023125"/>
    </source>
</evidence>
<gene>
    <name evidence="6" type="ORF">QJS04_geneDACA008314</name>
</gene>
<dbReference type="EMBL" id="JAUJYN010000006">
    <property type="protein sequence ID" value="KAK1268815.1"/>
    <property type="molecule type" value="Genomic_DNA"/>
</dbReference>
<keyword evidence="2" id="KW-0238">DNA-binding</keyword>
<proteinExistence type="predicted"/>
<reference evidence="6" key="2">
    <citation type="submission" date="2023-06" db="EMBL/GenBank/DDBJ databases">
        <authorList>
            <person name="Ma L."/>
            <person name="Liu K.-W."/>
            <person name="Li Z."/>
            <person name="Hsiao Y.-Y."/>
            <person name="Qi Y."/>
            <person name="Fu T."/>
            <person name="Tang G."/>
            <person name="Zhang D."/>
            <person name="Sun W.-H."/>
            <person name="Liu D.-K."/>
            <person name="Li Y."/>
            <person name="Chen G.-Z."/>
            <person name="Liu X.-D."/>
            <person name="Liao X.-Y."/>
            <person name="Jiang Y.-T."/>
            <person name="Yu X."/>
            <person name="Hao Y."/>
            <person name="Huang J."/>
            <person name="Zhao X.-W."/>
            <person name="Ke S."/>
            <person name="Chen Y.-Y."/>
            <person name="Wu W.-L."/>
            <person name="Hsu J.-L."/>
            <person name="Lin Y.-F."/>
            <person name="Huang M.-D."/>
            <person name="Li C.-Y."/>
            <person name="Huang L."/>
            <person name="Wang Z.-W."/>
            <person name="Zhao X."/>
            <person name="Zhong W.-Y."/>
            <person name="Peng D.-H."/>
            <person name="Ahmad S."/>
            <person name="Lan S."/>
            <person name="Zhang J.-S."/>
            <person name="Tsai W.-C."/>
            <person name="Van De Peer Y."/>
            <person name="Liu Z.-J."/>
        </authorList>
    </citation>
    <scope>NUCLEOTIDE SEQUENCE</scope>
    <source>
        <strain evidence="6">SCP</strain>
        <tissue evidence="6">Leaves</tissue>
    </source>
</reference>
<protein>
    <recommendedName>
        <fullName evidence="5">Transposase MuDR plant domain-containing protein</fullName>
    </recommendedName>
</protein>
<evidence type="ECO:0000313" key="7">
    <source>
        <dbReference type="Proteomes" id="UP001179952"/>
    </source>
</evidence>
<reference evidence="6" key="1">
    <citation type="journal article" date="2023" name="Nat. Commun.">
        <title>Diploid and tetraploid genomes of Acorus and the evolution of monocots.</title>
        <authorList>
            <person name="Ma L."/>
            <person name="Liu K.W."/>
            <person name="Li Z."/>
            <person name="Hsiao Y.Y."/>
            <person name="Qi Y."/>
            <person name="Fu T."/>
            <person name="Tang G.D."/>
            <person name="Zhang D."/>
            <person name="Sun W.H."/>
            <person name="Liu D.K."/>
            <person name="Li Y."/>
            <person name="Chen G.Z."/>
            <person name="Liu X.D."/>
            <person name="Liao X.Y."/>
            <person name="Jiang Y.T."/>
            <person name="Yu X."/>
            <person name="Hao Y."/>
            <person name="Huang J."/>
            <person name="Zhao X.W."/>
            <person name="Ke S."/>
            <person name="Chen Y.Y."/>
            <person name="Wu W.L."/>
            <person name="Hsu J.L."/>
            <person name="Lin Y.F."/>
            <person name="Huang M.D."/>
            <person name="Li C.Y."/>
            <person name="Huang L."/>
            <person name="Wang Z.W."/>
            <person name="Zhao X."/>
            <person name="Zhong W.Y."/>
            <person name="Peng D.H."/>
            <person name="Ahmad S."/>
            <person name="Lan S."/>
            <person name="Zhang J.S."/>
            <person name="Tsai W.C."/>
            <person name="Van de Peer Y."/>
            <person name="Liu Z.J."/>
        </authorList>
    </citation>
    <scope>NUCLEOTIDE SEQUENCE</scope>
    <source>
        <strain evidence="6">SCP</strain>
    </source>
</reference>
<dbReference type="InterPro" id="IPR001207">
    <property type="entry name" value="Transposase_mutator"/>
</dbReference>
<keyword evidence="7" id="KW-1185">Reference proteome</keyword>
<evidence type="ECO:0000313" key="6">
    <source>
        <dbReference type="EMBL" id="KAK1268815.1"/>
    </source>
</evidence>
<comment type="caution">
    <text evidence="6">The sequence shown here is derived from an EMBL/GenBank/DDBJ whole genome shotgun (WGS) entry which is preliminary data.</text>
</comment>
<dbReference type="Proteomes" id="UP001179952">
    <property type="component" value="Unassembled WGS sequence"/>
</dbReference>
<feature type="region of interest" description="Disordered" evidence="4">
    <location>
        <begin position="212"/>
        <end position="248"/>
    </location>
</feature>
<evidence type="ECO:0000256" key="3">
    <source>
        <dbReference type="ARBA" id="ARBA00023172"/>
    </source>
</evidence>
<evidence type="ECO:0000259" key="5">
    <source>
        <dbReference type="Pfam" id="PF03108"/>
    </source>
</evidence>
<name>A0AAV9AX23_ACOGR</name>
<dbReference type="Pfam" id="PF03108">
    <property type="entry name" value="DBD_Tnp_Mut"/>
    <property type="match status" value="1"/>
</dbReference>